<dbReference type="Proteomes" id="UP001151760">
    <property type="component" value="Unassembled WGS sequence"/>
</dbReference>
<evidence type="ECO:0000313" key="2">
    <source>
        <dbReference type="EMBL" id="GJT94621.1"/>
    </source>
</evidence>
<sequence>MQTKTKLTLKQTQQGVSDEVLEFISQTDEFIITEGQIFGKTSMVHMDDFCIDEDQHGSVQSIGVAINGDVADFGSKVPDSGRYETGLDIVGPALQALLRLDLVPNQVIEMISCTNENKLLALLLGYNFLSSTMGTIDSMKSVLTQSALNALCEKFHIPDVVHPNFLIPLSQFLVDILEYFQINLSQLSVIAAAKVSHFEILCRVYGFVPTVEMDLFAFINHADPTKGNANVYGAGNDDVNEEGNDAVEADQTDQGDHVVDVGGIDIVADDEVQAIVDDKPQRVRKKRKAADGASASGLPPKKLREDYGTSGIGASNGVKSVSALQSLLEGSTLAVEVGVTATATVPFVTSSVTPTPEREGPADSIFETGLRTQHPAKRFVISSDSSHDSNANDADDEVTSIVRSSVPPPPVLTVVVATTIVAGAMSALVHESGTGPVPPSIFRDSASPSTAEANVVGPSQPAGEELCSMDYEQLFAEFNVGAARQTCLGAEVRMRLCHTPSVAETQDATIPFIAQDTRSYTL</sequence>
<feature type="region of interest" description="Disordered" evidence="1">
    <location>
        <begin position="280"/>
        <end position="304"/>
    </location>
</feature>
<gene>
    <name evidence="2" type="ORF">Tco_1090139</name>
</gene>
<name>A0ABQ5I3B0_9ASTR</name>
<protein>
    <submittedName>
        <fullName evidence="2">Uncharacterized protein</fullName>
    </submittedName>
</protein>
<dbReference type="EMBL" id="BQNB010020313">
    <property type="protein sequence ID" value="GJT94621.1"/>
    <property type="molecule type" value="Genomic_DNA"/>
</dbReference>
<comment type="caution">
    <text evidence="2">The sequence shown here is derived from an EMBL/GenBank/DDBJ whole genome shotgun (WGS) entry which is preliminary data.</text>
</comment>
<keyword evidence="3" id="KW-1185">Reference proteome</keyword>
<reference evidence="2" key="1">
    <citation type="journal article" date="2022" name="Int. J. Mol. Sci.">
        <title>Draft Genome of Tanacetum Coccineum: Genomic Comparison of Closely Related Tanacetum-Family Plants.</title>
        <authorList>
            <person name="Yamashiro T."/>
            <person name="Shiraishi A."/>
            <person name="Nakayama K."/>
            <person name="Satake H."/>
        </authorList>
    </citation>
    <scope>NUCLEOTIDE SEQUENCE</scope>
</reference>
<evidence type="ECO:0000256" key="1">
    <source>
        <dbReference type="SAM" id="MobiDB-lite"/>
    </source>
</evidence>
<accession>A0ABQ5I3B0</accession>
<reference evidence="2" key="2">
    <citation type="submission" date="2022-01" db="EMBL/GenBank/DDBJ databases">
        <authorList>
            <person name="Yamashiro T."/>
            <person name="Shiraishi A."/>
            <person name="Satake H."/>
            <person name="Nakayama K."/>
        </authorList>
    </citation>
    <scope>NUCLEOTIDE SEQUENCE</scope>
</reference>
<evidence type="ECO:0000313" key="3">
    <source>
        <dbReference type="Proteomes" id="UP001151760"/>
    </source>
</evidence>
<organism evidence="2 3">
    <name type="scientific">Tanacetum coccineum</name>
    <dbReference type="NCBI Taxonomy" id="301880"/>
    <lineage>
        <taxon>Eukaryota</taxon>
        <taxon>Viridiplantae</taxon>
        <taxon>Streptophyta</taxon>
        <taxon>Embryophyta</taxon>
        <taxon>Tracheophyta</taxon>
        <taxon>Spermatophyta</taxon>
        <taxon>Magnoliopsida</taxon>
        <taxon>eudicotyledons</taxon>
        <taxon>Gunneridae</taxon>
        <taxon>Pentapetalae</taxon>
        <taxon>asterids</taxon>
        <taxon>campanulids</taxon>
        <taxon>Asterales</taxon>
        <taxon>Asteraceae</taxon>
        <taxon>Asteroideae</taxon>
        <taxon>Anthemideae</taxon>
        <taxon>Anthemidinae</taxon>
        <taxon>Tanacetum</taxon>
    </lineage>
</organism>
<proteinExistence type="predicted"/>